<name>A6J272_RAT</name>
<dbReference type="Proteomes" id="UP000234681">
    <property type="component" value="Chromosome 12"/>
</dbReference>
<organism evidence="1 2">
    <name type="scientific">Rattus norvegicus</name>
    <name type="common">Rat</name>
    <dbReference type="NCBI Taxonomy" id="10116"/>
    <lineage>
        <taxon>Eukaryota</taxon>
        <taxon>Metazoa</taxon>
        <taxon>Chordata</taxon>
        <taxon>Craniata</taxon>
        <taxon>Vertebrata</taxon>
        <taxon>Euteleostomi</taxon>
        <taxon>Mammalia</taxon>
        <taxon>Eutheria</taxon>
        <taxon>Euarchontoglires</taxon>
        <taxon>Glires</taxon>
        <taxon>Rodentia</taxon>
        <taxon>Myomorpha</taxon>
        <taxon>Muroidea</taxon>
        <taxon>Muridae</taxon>
        <taxon>Murinae</taxon>
        <taxon>Rattus</taxon>
    </lineage>
</organism>
<dbReference type="AlphaFoldDB" id="A6J272"/>
<accession>A6J272</accession>
<evidence type="ECO:0000313" key="1">
    <source>
        <dbReference type="EMBL" id="EDM14011.1"/>
    </source>
</evidence>
<evidence type="ECO:0000313" key="2">
    <source>
        <dbReference type="Proteomes" id="UP000234681"/>
    </source>
</evidence>
<proteinExistence type="predicted"/>
<sequence>MTKYLTGMNSGARGFLWTLGLHRSSLPEGKDSLGLKSTSSNQ</sequence>
<reference evidence="1 2" key="1">
    <citation type="submission" date="2005-07" db="EMBL/GenBank/DDBJ databases">
        <authorList>
            <person name="Mural R.J."/>
            <person name="Li P.W."/>
            <person name="Adams M.D."/>
            <person name="Amanatides P.G."/>
            <person name="Baden-Tillson H."/>
            <person name="Barnstead M."/>
            <person name="Chin S.H."/>
            <person name="Dew I."/>
            <person name="Evans C.A."/>
            <person name="Ferriera S."/>
            <person name="Flanigan M."/>
            <person name="Fosler C."/>
            <person name="Glodek A."/>
            <person name="Gu Z."/>
            <person name="Holt R.A."/>
            <person name="Jennings D."/>
            <person name="Kraft C.L."/>
            <person name="Lu F."/>
            <person name="Nguyen T."/>
            <person name="Nusskern D.R."/>
            <person name="Pfannkoch C.M."/>
            <person name="Sitter C."/>
            <person name="Sutton G.G."/>
            <person name="Venter J.C."/>
            <person name="Wang Z."/>
            <person name="Woodage T."/>
            <person name="Zheng X.H."/>
            <person name="Zhong F."/>
        </authorList>
    </citation>
    <scope>NUCLEOTIDE SEQUENCE [LARGE SCALE GENOMIC DNA]</scope>
    <source>
        <strain>BN</strain>
        <strain evidence="2">Sprague-Dawley</strain>
    </source>
</reference>
<dbReference type="EMBL" id="CH473973">
    <property type="protein sequence ID" value="EDM14011.1"/>
    <property type="molecule type" value="Genomic_DNA"/>
</dbReference>
<protein>
    <submittedName>
        <fullName evidence="1">RCG21418</fullName>
    </submittedName>
</protein>
<gene>
    <name evidence="1" type="ORF">rCG_21418</name>
</gene>